<sequence>MSGTAVLELGKTLQEQGKSLVILKPLIEHSQSLLALLCSPEIQMVGAGLPFISIAITFLRFYREKTQQDPTFEDCVALISQAAYWESFKEIRNLPEYKSKLANLDAVSSSHELVVSLQKLEEFELDNKAPKQAFISFPTSELCKVFNQVLSTRLQASRLNQDEISVFTERVAYNSRLYFFEAIGGRDNFTNARLDLLYSSQAVELLKKYNSIERYLKEEVASKPNETIFNEKFTFKDIYVPLKARRVDSNNKIDESKESVDLETWVKNLVVDRDLNKLTQVIFIQAGPGRGKSVFCRTFTDWVRQHLHPMWTPVLIRLRDIDEFQLSLEETLRSRIKTDFAQNNNGLTDDYTRFIFILDGFDELRIERSNNQTIERFLKQVGGFQLDYVNKHRIIITGRAMALHGIDRLPHNLERVEIRELDVDLQNQWFTNWQKHFNTDKTKEFQKFIQNEQCCPHQIQELAKEPLLLYMLTAMHRDNTLDINKFGQATDTNAKILIYQQALEWILKKQRSDLRH</sequence>
<dbReference type="InterPro" id="IPR007111">
    <property type="entry name" value="NACHT_NTPase"/>
</dbReference>
<gene>
    <name evidence="3" type="ORF">QH73_0002065</name>
</gene>
<name>A0A9X5E176_9CYAN</name>
<dbReference type="EMBL" id="JTJC03000001">
    <property type="protein sequence ID" value="NHC33458.1"/>
    <property type="molecule type" value="Genomic_DNA"/>
</dbReference>
<keyword evidence="4" id="KW-1185">Reference proteome</keyword>
<dbReference type="Pfam" id="PF05729">
    <property type="entry name" value="NACHT"/>
    <property type="match status" value="1"/>
</dbReference>
<dbReference type="RefSeq" id="WP_132866490.1">
    <property type="nucleotide sequence ID" value="NZ_JTJC03000001.1"/>
</dbReference>
<reference evidence="3 4" key="1">
    <citation type="journal article" date="2015" name="Genome Announc.">
        <title>Draft Genome Sequence of the Terrestrial Cyanobacterium Scytonema millei VB511283, Isolated from Eastern India.</title>
        <authorList>
            <person name="Sen D."/>
            <person name="Chandrababunaidu M.M."/>
            <person name="Singh D."/>
            <person name="Sanghi N."/>
            <person name="Ghorai A."/>
            <person name="Mishra G.P."/>
            <person name="Madduluri M."/>
            <person name="Adhikary S.P."/>
            <person name="Tripathy S."/>
        </authorList>
    </citation>
    <scope>NUCLEOTIDE SEQUENCE [LARGE SCALE GENOMIC DNA]</scope>
    <source>
        <strain evidence="3 4">VB511283</strain>
    </source>
</reference>
<dbReference type="InterPro" id="IPR054568">
    <property type="entry name" value="NNH3"/>
</dbReference>
<feature type="domain" description="NACHT" evidence="1">
    <location>
        <begin position="281"/>
        <end position="434"/>
    </location>
</feature>
<evidence type="ECO:0000313" key="3">
    <source>
        <dbReference type="EMBL" id="NHC33458.1"/>
    </source>
</evidence>
<feature type="domain" description="NACHT N-terminal Helical" evidence="2">
    <location>
        <begin position="22"/>
        <end position="235"/>
    </location>
</feature>
<evidence type="ECO:0008006" key="5">
    <source>
        <dbReference type="Google" id="ProtNLM"/>
    </source>
</evidence>
<dbReference type="Proteomes" id="UP000031532">
    <property type="component" value="Unassembled WGS sequence"/>
</dbReference>
<organism evidence="3 4">
    <name type="scientific">Scytonema millei VB511283</name>
    <dbReference type="NCBI Taxonomy" id="1245923"/>
    <lineage>
        <taxon>Bacteria</taxon>
        <taxon>Bacillati</taxon>
        <taxon>Cyanobacteriota</taxon>
        <taxon>Cyanophyceae</taxon>
        <taxon>Nostocales</taxon>
        <taxon>Scytonemataceae</taxon>
        <taxon>Scytonema</taxon>
    </lineage>
</organism>
<proteinExistence type="predicted"/>
<dbReference type="Pfam" id="PF22735">
    <property type="entry name" value="NNH3"/>
    <property type="match status" value="1"/>
</dbReference>
<dbReference type="InterPro" id="IPR027417">
    <property type="entry name" value="P-loop_NTPase"/>
</dbReference>
<evidence type="ECO:0000313" key="4">
    <source>
        <dbReference type="Proteomes" id="UP000031532"/>
    </source>
</evidence>
<comment type="caution">
    <text evidence="3">The sequence shown here is derived from an EMBL/GenBank/DDBJ whole genome shotgun (WGS) entry which is preliminary data.</text>
</comment>
<accession>A0A9X5E176</accession>
<evidence type="ECO:0000259" key="2">
    <source>
        <dbReference type="Pfam" id="PF22735"/>
    </source>
</evidence>
<evidence type="ECO:0000259" key="1">
    <source>
        <dbReference type="Pfam" id="PF05729"/>
    </source>
</evidence>
<dbReference type="Gene3D" id="3.40.50.300">
    <property type="entry name" value="P-loop containing nucleotide triphosphate hydrolases"/>
    <property type="match status" value="1"/>
</dbReference>
<protein>
    <recommendedName>
        <fullName evidence="5">NACHT domain-containing protein</fullName>
    </recommendedName>
</protein>
<dbReference type="AlphaFoldDB" id="A0A9X5E176"/>
<dbReference type="PANTHER" id="PTHR46312:SF2">
    <property type="entry name" value="NUCLEOTIDE-BINDING OLIGOMERIZATION DOMAIN-CONTAINING PROTEIN 2-LIKE"/>
    <property type="match status" value="1"/>
</dbReference>
<dbReference type="OrthoDB" id="473122at2"/>
<dbReference type="PANTHER" id="PTHR46312">
    <property type="entry name" value="NACHT DOMAIN-CONTAINING PROTEIN"/>
    <property type="match status" value="1"/>
</dbReference>
<dbReference type="SUPFAM" id="SSF52540">
    <property type="entry name" value="P-loop containing nucleoside triphosphate hydrolases"/>
    <property type="match status" value="1"/>
</dbReference>